<dbReference type="EMBL" id="JADEXG010000100">
    <property type="protein sequence ID" value="MBE9080313.1"/>
    <property type="molecule type" value="Genomic_DNA"/>
</dbReference>
<dbReference type="PANTHER" id="PTHR35400">
    <property type="entry name" value="SLR1083 PROTEIN"/>
    <property type="match status" value="1"/>
</dbReference>
<accession>A0A8J7AYQ0</accession>
<dbReference type="GO" id="GO:0004519">
    <property type="term" value="F:endonuclease activity"/>
    <property type="evidence" value="ECO:0007669"/>
    <property type="project" value="UniProtKB-KW"/>
</dbReference>
<keyword evidence="3" id="KW-1185">Reference proteome</keyword>
<dbReference type="SUPFAM" id="SSF52980">
    <property type="entry name" value="Restriction endonuclease-like"/>
    <property type="match status" value="1"/>
</dbReference>
<keyword evidence="2" id="KW-0540">Nuclease</keyword>
<feature type="domain" description="Putative restriction endonuclease" evidence="1">
    <location>
        <begin position="11"/>
        <end position="177"/>
    </location>
</feature>
<dbReference type="InterPro" id="IPR012296">
    <property type="entry name" value="Nuclease_put_TT1808"/>
</dbReference>
<evidence type="ECO:0000313" key="2">
    <source>
        <dbReference type="EMBL" id="MBE9080313.1"/>
    </source>
</evidence>
<name>A0A8J7AYQ0_9CYAN</name>
<dbReference type="RefSeq" id="WP_193912132.1">
    <property type="nucleotide sequence ID" value="NZ_JADEXG010000100.1"/>
</dbReference>
<comment type="caution">
    <text evidence="2">The sequence shown here is derived from an EMBL/GenBank/DDBJ whole genome shotgun (WGS) entry which is preliminary data.</text>
</comment>
<dbReference type="Gene3D" id="3.90.1570.10">
    <property type="entry name" value="tt1808, chain A"/>
    <property type="match status" value="1"/>
</dbReference>
<dbReference type="CDD" id="cd06260">
    <property type="entry name" value="DUF820-like"/>
    <property type="match status" value="1"/>
</dbReference>
<gene>
    <name evidence="2" type="ORF">IQ241_24005</name>
</gene>
<dbReference type="Proteomes" id="UP000636505">
    <property type="component" value="Unassembled WGS sequence"/>
</dbReference>
<sequence>MAVTLAKWTLEQYHQIVDSGILADRAVELLHGEIVEMPPEGEPHAYSNTEARDYLIAVLRDRAQIRDSKPITLPSSQSEPQPDLAIVQPLGREYREHHPYPENIFWVIEFSNTSLLKDLYEKAKAYAIAGIQEYWVVDLKRQTMIVLRNPDNETYRLRQEKSEGTICPLAFPEIEIEISRITN</sequence>
<evidence type="ECO:0000259" key="1">
    <source>
        <dbReference type="Pfam" id="PF05685"/>
    </source>
</evidence>
<dbReference type="PANTHER" id="PTHR35400:SF1">
    <property type="entry name" value="SLR1083 PROTEIN"/>
    <property type="match status" value="1"/>
</dbReference>
<dbReference type="Pfam" id="PF05685">
    <property type="entry name" value="Uma2"/>
    <property type="match status" value="1"/>
</dbReference>
<dbReference type="InterPro" id="IPR011335">
    <property type="entry name" value="Restrct_endonuc-II-like"/>
</dbReference>
<reference evidence="2" key="1">
    <citation type="submission" date="2020-10" db="EMBL/GenBank/DDBJ databases">
        <authorList>
            <person name="Castelo-Branco R."/>
            <person name="Eusebio N."/>
            <person name="Adriana R."/>
            <person name="Vieira A."/>
            <person name="Brugerolle De Fraissinette N."/>
            <person name="Rezende De Castro R."/>
            <person name="Schneider M.P."/>
            <person name="Vasconcelos V."/>
            <person name="Leao P.N."/>
        </authorList>
    </citation>
    <scope>NUCLEOTIDE SEQUENCE</scope>
    <source>
        <strain evidence="2">LEGE 07310</strain>
    </source>
</reference>
<dbReference type="AlphaFoldDB" id="A0A8J7AYQ0"/>
<protein>
    <submittedName>
        <fullName evidence="2">Uma2 family endonuclease</fullName>
    </submittedName>
</protein>
<evidence type="ECO:0000313" key="3">
    <source>
        <dbReference type="Proteomes" id="UP000636505"/>
    </source>
</evidence>
<keyword evidence="2" id="KW-0255">Endonuclease</keyword>
<organism evidence="2 3">
    <name type="scientific">Vasconcelosia minhoensis LEGE 07310</name>
    <dbReference type="NCBI Taxonomy" id="915328"/>
    <lineage>
        <taxon>Bacteria</taxon>
        <taxon>Bacillati</taxon>
        <taxon>Cyanobacteriota</taxon>
        <taxon>Cyanophyceae</taxon>
        <taxon>Nodosilineales</taxon>
        <taxon>Cymatolegaceae</taxon>
        <taxon>Vasconcelosia</taxon>
        <taxon>Vasconcelosia minhoensis</taxon>
    </lineage>
</organism>
<proteinExistence type="predicted"/>
<dbReference type="InterPro" id="IPR008538">
    <property type="entry name" value="Uma2"/>
</dbReference>
<keyword evidence="2" id="KW-0378">Hydrolase</keyword>